<evidence type="ECO:0000313" key="2">
    <source>
        <dbReference type="Proteomes" id="UP000237000"/>
    </source>
</evidence>
<keyword evidence="2" id="KW-1185">Reference proteome</keyword>
<gene>
    <name evidence="1" type="ORF">TorRG33x02_213150</name>
</gene>
<evidence type="ECO:0000313" key="1">
    <source>
        <dbReference type="EMBL" id="PON82904.1"/>
    </source>
</evidence>
<proteinExistence type="predicted"/>
<organism evidence="1 2">
    <name type="scientific">Trema orientale</name>
    <name type="common">Charcoal tree</name>
    <name type="synonym">Celtis orientalis</name>
    <dbReference type="NCBI Taxonomy" id="63057"/>
    <lineage>
        <taxon>Eukaryota</taxon>
        <taxon>Viridiplantae</taxon>
        <taxon>Streptophyta</taxon>
        <taxon>Embryophyta</taxon>
        <taxon>Tracheophyta</taxon>
        <taxon>Spermatophyta</taxon>
        <taxon>Magnoliopsida</taxon>
        <taxon>eudicotyledons</taxon>
        <taxon>Gunneridae</taxon>
        <taxon>Pentapetalae</taxon>
        <taxon>rosids</taxon>
        <taxon>fabids</taxon>
        <taxon>Rosales</taxon>
        <taxon>Cannabaceae</taxon>
        <taxon>Trema</taxon>
    </lineage>
</organism>
<accession>A0A2P5EBL1</accession>
<dbReference type="InParanoid" id="A0A2P5EBL1"/>
<dbReference type="OrthoDB" id="10329462at2759"/>
<comment type="caution">
    <text evidence="1">The sequence shown here is derived from an EMBL/GenBank/DDBJ whole genome shotgun (WGS) entry which is preliminary data.</text>
</comment>
<dbReference type="AlphaFoldDB" id="A0A2P5EBL1"/>
<dbReference type="EMBL" id="JXTC01000187">
    <property type="protein sequence ID" value="PON82904.1"/>
    <property type="molecule type" value="Genomic_DNA"/>
</dbReference>
<protein>
    <submittedName>
        <fullName evidence="1">Uncharacterized protein</fullName>
    </submittedName>
</protein>
<sequence length="121" mass="14389">MTNHYAFGAYKMKVRSTTSFNDHPLLWPQVVLQVPHIIQILTRLWASKTLIINFLRGMVQENVSFLSILETFPLGLARLLKNLTTWGRHLFFDFFLKKRNSHDKHVMPILLLYFEKCYEHL</sequence>
<dbReference type="Proteomes" id="UP000237000">
    <property type="component" value="Unassembled WGS sequence"/>
</dbReference>
<reference evidence="2" key="1">
    <citation type="submission" date="2016-06" db="EMBL/GenBank/DDBJ databases">
        <title>Parallel loss of symbiosis genes in relatives of nitrogen-fixing non-legume Parasponia.</title>
        <authorList>
            <person name="Van Velzen R."/>
            <person name="Holmer R."/>
            <person name="Bu F."/>
            <person name="Rutten L."/>
            <person name="Van Zeijl A."/>
            <person name="Liu W."/>
            <person name="Santuari L."/>
            <person name="Cao Q."/>
            <person name="Sharma T."/>
            <person name="Shen D."/>
            <person name="Roswanjaya Y."/>
            <person name="Wardhani T."/>
            <person name="Kalhor M.S."/>
            <person name="Jansen J."/>
            <person name="Van den Hoogen J."/>
            <person name="Gungor B."/>
            <person name="Hartog M."/>
            <person name="Hontelez J."/>
            <person name="Verver J."/>
            <person name="Yang W.-C."/>
            <person name="Schijlen E."/>
            <person name="Repin R."/>
            <person name="Schilthuizen M."/>
            <person name="Schranz E."/>
            <person name="Heidstra R."/>
            <person name="Miyata K."/>
            <person name="Fedorova E."/>
            <person name="Kohlen W."/>
            <person name="Bisseling T."/>
            <person name="Smit S."/>
            <person name="Geurts R."/>
        </authorList>
    </citation>
    <scope>NUCLEOTIDE SEQUENCE [LARGE SCALE GENOMIC DNA]</scope>
    <source>
        <strain evidence="2">cv. RG33-2</strain>
    </source>
</reference>
<name>A0A2P5EBL1_TREOI</name>